<dbReference type="EMBL" id="PKSL01000222">
    <property type="protein sequence ID" value="POV98595.1"/>
    <property type="molecule type" value="Genomic_DNA"/>
</dbReference>
<accession>A0A2S4UMQ6</accession>
<dbReference type="GO" id="GO:0005773">
    <property type="term" value="C:vacuole"/>
    <property type="evidence" value="ECO:0007669"/>
    <property type="project" value="GOC"/>
</dbReference>
<name>A0A2S4UMQ6_9BASI</name>
<comment type="caution">
    <text evidence="3">The sequence shown here is derived from an EMBL/GenBank/DDBJ whole genome shotgun (WGS) entry which is preliminary data.</text>
</comment>
<evidence type="ECO:0000256" key="1">
    <source>
        <dbReference type="ARBA" id="ARBA00061469"/>
    </source>
</evidence>
<feature type="region of interest" description="Disordered" evidence="2">
    <location>
        <begin position="1"/>
        <end position="32"/>
    </location>
</feature>
<evidence type="ECO:0000313" key="3">
    <source>
        <dbReference type="EMBL" id="POV98595.1"/>
    </source>
</evidence>
<gene>
    <name evidence="3" type="ORF">PSTT_14299</name>
</gene>
<evidence type="ECO:0000313" key="4">
    <source>
        <dbReference type="Proteomes" id="UP000239156"/>
    </source>
</evidence>
<organism evidence="3 4">
    <name type="scientific">Puccinia striiformis</name>
    <dbReference type="NCBI Taxonomy" id="27350"/>
    <lineage>
        <taxon>Eukaryota</taxon>
        <taxon>Fungi</taxon>
        <taxon>Dikarya</taxon>
        <taxon>Basidiomycota</taxon>
        <taxon>Pucciniomycotina</taxon>
        <taxon>Pucciniomycetes</taxon>
        <taxon>Pucciniales</taxon>
        <taxon>Pucciniaceae</taxon>
        <taxon>Puccinia</taxon>
    </lineage>
</organism>
<dbReference type="Pfam" id="PF09783">
    <property type="entry name" value="Vac_ImportDeg"/>
    <property type="match status" value="1"/>
</dbReference>
<feature type="region of interest" description="Disordered" evidence="2">
    <location>
        <begin position="69"/>
        <end position="94"/>
    </location>
</feature>
<dbReference type="VEuPathDB" id="FungiDB:PSHT_12716"/>
<dbReference type="GO" id="GO:0007039">
    <property type="term" value="P:protein catabolic process in the vacuole"/>
    <property type="evidence" value="ECO:0007669"/>
    <property type="project" value="TreeGrafter"/>
</dbReference>
<dbReference type="GO" id="GO:0043161">
    <property type="term" value="P:proteasome-mediated ubiquitin-dependent protein catabolic process"/>
    <property type="evidence" value="ECO:0007669"/>
    <property type="project" value="TreeGrafter"/>
</dbReference>
<dbReference type="InterPro" id="IPR018618">
    <property type="entry name" value="GID4/10-like"/>
</dbReference>
<feature type="compositionally biased region" description="Basic and acidic residues" evidence="2">
    <location>
        <begin position="1"/>
        <end position="19"/>
    </location>
</feature>
<protein>
    <submittedName>
        <fullName evidence="3">Uncharacterized protein</fullName>
    </submittedName>
</protein>
<dbReference type="AlphaFoldDB" id="A0A2S4UMQ6"/>
<dbReference type="PANTHER" id="PTHR14534">
    <property type="entry name" value="VACUOLAR IMPORT AND DEGRADATION PROTEIN 24"/>
    <property type="match status" value="1"/>
</dbReference>
<sequence>MYGWQEEGREQFPRVERNPADQPARKPKQARKEKKLLFLSKLSQSSNPFLCPGSVFIGSQSTLDHHQLRPSAASHQSHHPCLDEHYHPRSTHNPPEWTVRVTIIHSDHRTGKLSGMMQADGLFNNLNKTQDQHTSSEAKLSSTTMIITAWEGETINLKKSAHELWTNQSEDEENDFKIRDFDTSRSNSTKRTNSIFGKTSHSNDLIYWSKTKAFIHFKSIDNIFDTLSNDADFVENLNDQFVLMRWKETNFVNCDSTQSGLSIQGFYYVCLEKRTGIIEAFYYDPASLPYQKLSLKPIGTNGYGFGSMTIL</sequence>
<dbReference type="Proteomes" id="UP000239156">
    <property type="component" value="Unassembled WGS sequence"/>
</dbReference>
<dbReference type="VEuPathDB" id="FungiDB:PSTT_14299"/>
<comment type="similarity">
    <text evidence="1">Belongs to the GID4/VID24 family.</text>
</comment>
<proteinExistence type="inferred from homology"/>
<evidence type="ECO:0000256" key="2">
    <source>
        <dbReference type="SAM" id="MobiDB-lite"/>
    </source>
</evidence>
<keyword evidence="4" id="KW-1185">Reference proteome</keyword>
<dbReference type="GO" id="GO:0006623">
    <property type="term" value="P:protein targeting to vacuole"/>
    <property type="evidence" value="ECO:0007669"/>
    <property type="project" value="TreeGrafter"/>
</dbReference>
<dbReference type="GO" id="GO:0034657">
    <property type="term" value="C:GID complex"/>
    <property type="evidence" value="ECO:0007669"/>
    <property type="project" value="TreeGrafter"/>
</dbReference>
<dbReference type="GO" id="GO:0045721">
    <property type="term" value="P:negative regulation of gluconeogenesis"/>
    <property type="evidence" value="ECO:0007669"/>
    <property type="project" value="TreeGrafter"/>
</dbReference>
<dbReference type="PANTHER" id="PTHR14534:SF3">
    <property type="entry name" value="GID COMPLEX SUBUNIT 4 HOMOLOG"/>
    <property type="match status" value="1"/>
</dbReference>
<reference evidence="3" key="1">
    <citation type="submission" date="2017-12" db="EMBL/GenBank/DDBJ databases">
        <title>Gene loss provides genomic basis for host adaptation in cereal stripe rust fungi.</title>
        <authorList>
            <person name="Xia C."/>
        </authorList>
    </citation>
    <scope>NUCLEOTIDE SEQUENCE [LARGE SCALE GENOMIC DNA]</scope>
    <source>
        <strain evidence="3">93-210</strain>
    </source>
</reference>